<dbReference type="EMBL" id="MBFS01000310">
    <property type="protein sequence ID" value="PVV02857.1"/>
    <property type="molecule type" value="Genomic_DNA"/>
</dbReference>
<accession>A0A2T9ZE92</accession>
<sequence length="384" mass="44124">MKPNSLTFSAKNILARHKSKFALQRLDKLLTTNSEPLFVSNAFSFKNENLISPETPVSFKKTPKYVEINRKSPNHWFSLKNQQPNSICTNTSHVIYSKPISQIQRTLFSTKSNLNSAALPDSKTLEETADIMGSKTLEETANIMDSKSLEKQSEENNAKKKKDLDSISKTKLRIKNVASARKSIEFIHKIVSGQTKIVFPELGKIKPFNAFCLENGNDVSNLYGSETTPTLQFQLRYLISKWNNLSHHEKLKYQERANQLNDHFLQFAESAWEKVDLSRFELPKEYKSAFLDSYAKLAKLPLSTDDTNKPTSCYNLPISPFVFFLYQSISSFSKNLETAFHESSFLFVNWSYIPTESLSKHYSEYNLLLKDFHIDIKNAYLSFK</sequence>
<comment type="caution">
    <text evidence="1">The sequence shown here is derived from an EMBL/GenBank/DDBJ whole genome shotgun (WGS) entry which is preliminary data.</text>
</comment>
<keyword evidence="2" id="KW-1185">Reference proteome</keyword>
<evidence type="ECO:0000313" key="1">
    <source>
        <dbReference type="EMBL" id="PVV02857.1"/>
    </source>
</evidence>
<evidence type="ECO:0000313" key="2">
    <source>
        <dbReference type="Proteomes" id="UP000245609"/>
    </source>
</evidence>
<organism evidence="1 2">
    <name type="scientific">Smittium megazygosporum</name>
    <dbReference type="NCBI Taxonomy" id="133381"/>
    <lineage>
        <taxon>Eukaryota</taxon>
        <taxon>Fungi</taxon>
        <taxon>Fungi incertae sedis</taxon>
        <taxon>Zoopagomycota</taxon>
        <taxon>Kickxellomycotina</taxon>
        <taxon>Harpellomycetes</taxon>
        <taxon>Harpellales</taxon>
        <taxon>Legeriomycetaceae</taxon>
        <taxon>Smittium</taxon>
    </lineage>
</organism>
<dbReference type="Proteomes" id="UP000245609">
    <property type="component" value="Unassembled WGS sequence"/>
</dbReference>
<protein>
    <submittedName>
        <fullName evidence="1">Uncharacterized protein</fullName>
    </submittedName>
</protein>
<reference evidence="1 2" key="1">
    <citation type="journal article" date="2018" name="MBio">
        <title>Comparative Genomics Reveals the Core Gene Toolbox for the Fungus-Insect Symbiosis.</title>
        <authorList>
            <person name="Wang Y."/>
            <person name="Stata M."/>
            <person name="Wang W."/>
            <person name="Stajich J.E."/>
            <person name="White M.M."/>
            <person name="Moncalvo J.M."/>
        </authorList>
    </citation>
    <scope>NUCLEOTIDE SEQUENCE [LARGE SCALE GENOMIC DNA]</scope>
    <source>
        <strain evidence="1 2">SC-DP-2</strain>
    </source>
</reference>
<dbReference type="AlphaFoldDB" id="A0A2T9ZE92"/>
<gene>
    <name evidence="1" type="ORF">BB560_002678</name>
</gene>
<name>A0A2T9ZE92_9FUNG</name>
<proteinExistence type="predicted"/>